<keyword evidence="2" id="KW-1015">Disulfide bond</keyword>
<gene>
    <name evidence="4" type="ORF">SS50377_15915</name>
    <name evidence="5" type="ORF">SS50377_24194</name>
</gene>
<dbReference type="GO" id="GO:0008234">
    <property type="term" value="F:cysteine-type peptidase activity"/>
    <property type="evidence" value="ECO:0007669"/>
    <property type="project" value="InterPro"/>
</dbReference>
<dbReference type="OrthoDB" id="10253408at2759"/>
<evidence type="ECO:0000256" key="2">
    <source>
        <dbReference type="ARBA" id="ARBA00023157"/>
    </source>
</evidence>
<dbReference type="InterPro" id="IPR025661">
    <property type="entry name" value="Pept_asp_AS"/>
</dbReference>
<dbReference type="EMBL" id="AUWU02000004">
    <property type="protein sequence ID" value="KAH0574243.1"/>
    <property type="molecule type" value="Genomic_DNA"/>
</dbReference>
<evidence type="ECO:0000313" key="5">
    <source>
        <dbReference type="EMBL" id="KAH0574243.1"/>
    </source>
</evidence>
<evidence type="ECO:0000259" key="3">
    <source>
        <dbReference type="SMART" id="SM00645"/>
    </source>
</evidence>
<dbReference type="VEuPathDB" id="GiardiaDB:SS50377_24194"/>
<dbReference type="InterPro" id="IPR000668">
    <property type="entry name" value="Peptidase_C1A_C"/>
</dbReference>
<dbReference type="InterPro" id="IPR039417">
    <property type="entry name" value="Peptidase_C1A_papain-like"/>
</dbReference>
<dbReference type="InterPro" id="IPR025660">
    <property type="entry name" value="Pept_his_AS"/>
</dbReference>
<dbReference type="PROSITE" id="PS00639">
    <property type="entry name" value="THIOL_PROTEASE_HIS"/>
    <property type="match status" value="1"/>
</dbReference>
<protein>
    <submittedName>
        <fullName evidence="4">Cathepsin L</fullName>
    </submittedName>
</protein>
<dbReference type="SMART" id="SM00645">
    <property type="entry name" value="Pept_C1"/>
    <property type="match status" value="1"/>
</dbReference>
<reference evidence="4 5" key="1">
    <citation type="journal article" date="2014" name="PLoS Genet.">
        <title>The Genome of Spironucleus salmonicida Highlights a Fish Pathogen Adapted to Fluctuating Environments.</title>
        <authorList>
            <person name="Xu F."/>
            <person name="Jerlstrom-Hultqvist J."/>
            <person name="Einarsson E."/>
            <person name="Astvaldsson A."/>
            <person name="Svard S.G."/>
            <person name="Andersson J.O."/>
        </authorList>
    </citation>
    <scope>NUCLEOTIDE SEQUENCE</scope>
    <source>
        <strain evidence="5">ATCC 50377</strain>
    </source>
</reference>
<dbReference type="SUPFAM" id="SSF54001">
    <property type="entry name" value="Cysteine proteinases"/>
    <property type="match status" value="1"/>
</dbReference>
<accession>V6LIV5</accession>
<dbReference type="InterPro" id="IPR038765">
    <property type="entry name" value="Papain-like_cys_pep_sf"/>
</dbReference>
<reference evidence="5" key="2">
    <citation type="submission" date="2020-12" db="EMBL/GenBank/DDBJ databases">
        <title>New Spironucleus salmonicida genome in near-complete chromosomes.</title>
        <authorList>
            <person name="Xu F."/>
            <person name="Kurt Z."/>
            <person name="Jimenez-Gonzalez A."/>
            <person name="Astvaldsson A."/>
            <person name="Andersson J.O."/>
            <person name="Svard S.G."/>
        </authorList>
    </citation>
    <scope>NUCLEOTIDE SEQUENCE</scope>
    <source>
        <strain evidence="5">ATCC 50377</strain>
    </source>
</reference>
<proteinExistence type="inferred from homology"/>
<evidence type="ECO:0000256" key="1">
    <source>
        <dbReference type="ARBA" id="ARBA00008455"/>
    </source>
</evidence>
<dbReference type="PRINTS" id="PR00705">
    <property type="entry name" value="PAPAIN"/>
</dbReference>
<dbReference type="InterPro" id="IPR013128">
    <property type="entry name" value="Peptidase_C1A"/>
</dbReference>
<feature type="domain" description="Peptidase C1A papain C-terminal" evidence="3">
    <location>
        <begin position="226"/>
        <end position="456"/>
    </location>
</feature>
<evidence type="ECO:0000313" key="6">
    <source>
        <dbReference type="Proteomes" id="UP000018208"/>
    </source>
</evidence>
<dbReference type="GO" id="GO:0006508">
    <property type="term" value="P:proteolysis"/>
    <property type="evidence" value="ECO:0007669"/>
    <property type="project" value="InterPro"/>
</dbReference>
<dbReference type="CDD" id="cd02248">
    <property type="entry name" value="Peptidase_C1A"/>
    <property type="match status" value="1"/>
</dbReference>
<evidence type="ECO:0000313" key="4">
    <source>
        <dbReference type="EMBL" id="EST44253.1"/>
    </source>
</evidence>
<dbReference type="PROSITE" id="PS00640">
    <property type="entry name" value="THIOL_PROTEASE_ASN"/>
    <property type="match status" value="1"/>
</dbReference>
<dbReference type="Proteomes" id="UP000018208">
    <property type="component" value="Unassembled WGS sequence"/>
</dbReference>
<dbReference type="PANTHER" id="PTHR12411">
    <property type="entry name" value="CYSTEINE PROTEASE FAMILY C1-RELATED"/>
    <property type="match status" value="1"/>
</dbReference>
<keyword evidence="6" id="KW-1185">Reference proteome</keyword>
<comment type="similarity">
    <text evidence="1">Belongs to the peptidase C1 family.</text>
</comment>
<organism evidence="4">
    <name type="scientific">Spironucleus salmonicida</name>
    <dbReference type="NCBI Taxonomy" id="348837"/>
    <lineage>
        <taxon>Eukaryota</taxon>
        <taxon>Metamonada</taxon>
        <taxon>Diplomonadida</taxon>
        <taxon>Hexamitidae</taxon>
        <taxon>Hexamitinae</taxon>
        <taxon>Spironucleus</taxon>
    </lineage>
</organism>
<dbReference type="AlphaFoldDB" id="V6LIV5"/>
<dbReference type="EMBL" id="KI546122">
    <property type="protein sequence ID" value="EST44253.1"/>
    <property type="molecule type" value="Genomic_DNA"/>
</dbReference>
<sequence length="460" mass="52454">MLAVLALPVYSQFIANITYSIPYANNTQYATVYQGSQSQRYQWYNDDKIIDINVIYSDSYKYLRTENDKQSCYYYKGGEKVDFVPMPSSNWKDLGKISLMGMQVNHFQLVGFDNERRFEQNFYTKTDEMKTPIRWEMYSISNFHSHYDIYIIEYNTFDLVAPLDNIFDIPEVINGVQISRACDLKPQDESTPAGPTYFNNFKIQPKIASRKSANHRNDFYEVSENLPKTLDWRVSGVVGSIQDQVFCGSCWAFSATATLESRINVQLLKTKQADKPFITVSPQQVVDCYWNFTGDILTQSTGCEGGDENAVLAFWAQKKQMFITEEKNYPYIGQNDFCKENESNMSVNIIEYKTVPANDVQALKTALLNGPVSVGISVTKSLLSYQGGVYRDENCSSNPEDISHAVNVVGWGVSEIFEEYWIVRNSWSPRWGDNGYIYIAIAGNICSVMSIAAYVDISLN</sequence>
<dbReference type="Pfam" id="PF00112">
    <property type="entry name" value="Peptidase_C1"/>
    <property type="match status" value="1"/>
</dbReference>
<name>V6LIV5_9EUKA</name>
<dbReference type="Gene3D" id="3.90.70.10">
    <property type="entry name" value="Cysteine proteinases"/>
    <property type="match status" value="1"/>
</dbReference>